<reference evidence="1" key="2">
    <citation type="submission" date="2023-05" db="EMBL/GenBank/DDBJ databases">
        <authorList>
            <consortium name="Lawrence Berkeley National Laboratory"/>
            <person name="Steindorff A."/>
            <person name="Hensen N."/>
            <person name="Bonometti L."/>
            <person name="Westerberg I."/>
            <person name="Brannstrom I.O."/>
            <person name="Guillou S."/>
            <person name="Cros-Aarteil S."/>
            <person name="Calhoun S."/>
            <person name="Haridas S."/>
            <person name="Kuo A."/>
            <person name="Mondo S."/>
            <person name="Pangilinan J."/>
            <person name="Riley R."/>
            <person name="Labutti K."/>
            <person name="Andreopoulos B."/>
            <person name="Lipzen A."/>
            <person name="Chen C."/>
            <person name="Yanf M."/>
            <person name="Daum C."/>
            <person name="Ng V."/>
            <person name="Clum A."/>
            <person name="Ohm R."/>
            <person name="Martin F."/>
            <person name="Silar P."/>
            <person name="Natvig D."/>
            <person name="Lalanne C."/>
            <person name="Gautier V."/>
            <person name="Ament-Velasquez S.L."/>
            <person name="Kruys A."/>
            <person name="Hutchinson M.I."/>
            <person name="Powell A.J."/>
            <person name="Barry K."/>
            <person name="Miller A.N."/>
            <person name="Grigoriev I.V."/>
            <person name="Debuchy R."/>
            <person name="Gladieux P."/>
            <person name="Thoren M.H."/>
            <person name="Johannesson H."/>
        </authorList>
    </citation>
    <scope>NUCLEOTIDE SEQUENCE</scope>
    <source>
        <strain evidence="1">PSN243</strain>
    </source>
</reference>
<dbReference type="EMBL" id="MU865986">
    <property type="protein sequence ID" value="KAK4443847.1"/>
    <property type="molecule type" value="Genomic_DNA"/>
</dbReference>
<evidence type="ECO:0000313" key="1">
    <source>
        <dbReference type="EMBL" id="KAK4443847.1"/>
    </source>
</evidence>
<accession>A0AAV9G7R9</accession>
<name>A0AAV9G7R9_9PEZI</name>
<evidence type="ECO:0000313" key="2">
    <source>
        <dbReference type="Proteomes" id="UP001321760"/>
    </source>
</evidence>
<sequence length="278" mass="30164">MASSKPRIYTYHVAPHFNIAANNGALQLGTVVKDLVELAPLNKKAAEPVPDDEIYTSTPQTGFHATRSQLKSGKFGIWAEALGLKGLGGHGSAGAERSNAETFSCDSIVTTYFDPTDEWVSKCLDVKPVRDFIVASGYKKEVYVVTGLKVATNLTFESEGAQSAEAEAKVEASVPQAPVGVGVEGSVNAKKDQTLGFQSTDIVVGFRVKKYRYKKKSLFGNERTLDGKLVTKGAEMLDGTARQLKNLDGFEEVPIEEEVRAQKDAEEQEGPLTECWVR</sequence>
<reference evidence="1" key="1">
    <citation type="journal article" date="2023" name="Mol. Phylogenet. Evol.">
        <title>Genome-scale phylogeny and comparative genomics of the fungal order Sordariales.</title>
        <authorList>
            <person name="Hensen N."/>
            <person name="Bonometti L."/>
            <person name="Westerberg I."/>
            <person name="Brannstrom I.O."/>
            <person name="Guillou S."/>
            <person name="Cros-Aarteil S."/>
            <person name="Calhoun S."/>
            <person name="Haridas S."/>
            <person name="Kuo A."/>
            <person name="Mondo S."/>
            <person name="Pangilinan J."/>
            <person name="Riley R."/>
            <person name="LaButti K."/>
            <person name="Andreopoulos B."/>
            <person name="Lipzen A."/>
            <person name="Chen C."/>
            <person name="Yan M."/>
            <person name="Daum C."/>
            <person name="Ng V."/>
            <person name="Clum A."/>
            <person name="Steindorff A."/>
            <person name="Ohm R.A."/>
            <person name="Martin F."/>
            <person name="Silar P."/>
            <person name="Natvig D.O."/>
            <person name="Lalanne C."/>
            <person name="Gautier V."/>
            <person name="Ament-Velasquez S.L."/>
            <person name="Kruys A."/>
            <person name="Hutchinson M.I."/>
            <person name="Powell A.J."/>
            <person name="Barry K."/>
            <person name="Miller A.N."/>
            <person name="Grigoriev I.V."/>
            <person name="Debuchy R."/>
            <person name="Gladieux P."/>
            <person name="Hiltunen Thoren M."/>
            <person name="Johannesson H."/>
        </authorList>
    </citation>
    <scope>NUCLEOTIDE SEQUENCE</scope>
    <source>
        <strain evidence="1">PSN243</strain>
    </source>
</reference>
<comment type="caution">
    <text evidence="1">The sequence shown here is derived from an EMBL/GenBank/DDBJ whole genome shotgun (WGS) entry which is preliminary data.</text>
</comment>
<proteinExistence type="predicted"/>
<keyword evidence="2" id="KW-1185">Reference proteome</keyword>
<protein>
    <submittedName>
        <fullName evidence="1">Uncharacterized protein</fullName>
    </submittedName>
</protein>
<organism evidence="1 2">
    <name type="scientific">Podospora aff. communis PSN243</name>
    <dbReference type="NCBI Taxonomy" id="3040156"/>
    <lineage>
        <taxon>Eukaryota</taxon>
        <taxon>Fungi</taxon>
        <taxon>Dikarya</taxon>
        <taxon>Ascomycota</taxon>
        <taxon>Pezizomycotina</taxon>
        <taxon>Sordariomycetes</taxon>
        <taxon>Sordariomycetidae</taxon>
        <taxon>Sordariales</taxon>
        <taxon>Podosporaceae</taxon>
        <taxon>Podospora</taxon>
    </lineage>
</organism>
<dbReference type="AlphaFoldDB" id="A0AAV9G7R9"/>
<gene>
    <name evidence="1" type="ORF">QBC34DRAFT_416456</name>
</gene>
<dbReference type="Proteomes" id="UP001321760">
    <property type="component" value="Unassembled WGS sequence"/>
</dbReference>